<gene>
    <name evidence="1" type="ORF">AC731_005450</name>
    <name evidence="2" type="ORF">AC731_006555</name>
</gene>
<dbReference type="AlphaFoldDB" id="A0A127K395"/>
<dbReference type="EMBL" id="CP014646">
    <property type="protein sequence ID" value="AMO36630.1"/>
    <property type="molecule type" value="Genomic_DNA"/>
</dbReference>
<evidence type="ECO:0000313" key="1">
    <source>
        <dbReference type="EMBL" id="AMO36427.1"/>
    </source>
</evidence>
<protein>
    <submittedName>
        <fullName evidence="1">Uncharacterized protein</fullName>
    </submittedName>
</protein>
<dbReference type="EMBL" id="CP014646">
    <property type="protein sequence ID" value="AMO36427.1"/>
    <property type="molecule type" value="Genomic_DNA"/>
</dbReference>
<reference evidence="3" key="1">
    <citation type="submission" date="2016-03" db="EMBL/GenBank/DDBJ databases">
        <authorList>
            <person name="Ma C."/>
            <person name="Zhou S."/>
            <person name="Yang G."/>
        </authorList>
    </citation>
    <scope>NUCLEOTIDE SEQUENCE [LARGE SCALE GENOMIC DNA]</scope>
    <source>
        <strain evidence="3">SgZ-1</strain>
    </source>
</reference>
<name>A0A127K395_9RHOO</name>
<dbReference type="RefSeq" id="WP_048704814.1">
    <property type="nucleotide sequence ID" value="NZ_CP014646.1"/>
</dbReference>
<evidence type="ECO:0000313" key="3">
    <source>
        <dbReference type="Proteomes" id="UP000036902"/>
    </source>
</evidence>
<dbReference type="Proteomes" id="UP000036902">
    <property type="component" value="Chromosome"/>
</dbReference>
<dbReference type="KEGG" id="thu:AC731_006555"/>
<reference evidence="1" key="2">
    <citation type="submission" date="2016-03" db="EMBL/GenBank/DDBJ databases">
        <authorList>
            <person name="Ploux O."/>
        </authorList>
    </citation>
    <scope>NUCLEOTIDE SEQUENCE [LARGE SCALE GENOMIC DNA]</scope>
    <source>
        <strain evidence="1">SgZ-1</strain>
    </source>
</reference>
<accession>A0A127K395</accession>
<proteinExistence type="predicted"/>
<organism evidence="1 3">
    <name type="scientific">Thauera humireducens</name>
    <dbReference type="NCBI Taxonomy" id="1134435"/>
    <lineage>
        <taxon>Bacteria</taxon>
        <taxon>Pseudomonadati</taxon>
        <taxon>Pseudomonadota</taxon>
        <taxon>Betaproteobacteria</taxon>
        <taxon>Rhodocyclales</taxon>
        <taxon>Zoogloeaceae</taxon>
        <taxon>Thauera</taxon>
    </lineage>
</organism>
<keyword evidence="3" id="KW-1185">Reference proteome</keyword>
<evidence type="ECO:0000313" key="2">
    <source>
        <dbReference type="EMBL" id="AMO36630.1"/>
    </source>
</evidence>
<sequence length="103" mass="11398">MSLLNPFTWFAREPAGEAAAGDDPQFSRRAADSSGVAMDDGFSLRMPAELKTLGLRRARALGFSTMGEYARFLITVDCMDEDDVDILPSRLRDLVIQKGRGRE</sequence>
<dbReference type="KEGG" id="thu:AC731_005450"/>